<dbReference type="FunFam" id="3.40.50.2000:FF:000027">
    <property type="entry name" value="Glycosyltransferase"/>
    <property type="match status" value="1"/>
</dbReference>
<evidence type="ECO:0000256" key="2">
    <source>
        <dbReference type="ARBA" id="ARBA00022679"/>
    </source>
</evidence>
<dbReference type="InterPro" id="IPR002213">
    <property type="entry name" value="UDP_glucos_trans"/>
</dbReference>
<evidence type="ECO:0000256" key="1">
    <source>
        <dbReference type="ARBA" id="ARBA00009995"/>
    </source>
</evidence>
<name>M7ZSE2_TRIUA</name>
<protein>
    <submittedName>
        <fullName evidence="3">UDP-glycosyltransferase 85A2</fullName>
    </submittedName>
</protein>
<dbReference type="GO" id="GO:0080043">
    <property type="term" value="F:quercetin 3-O-glucosyltransferase activity"/>
    <property type="evidence" value="ECO:0007669"/>
    <property type="project" value="TreeGrafter"/>
</dbReference>
<dbReference type="Gene3D" id="3.40.50.2000">
    <property type="entry name" value="Glycogen Phosphorylase B"/>
    <property type="match status" value="2"/>
</dbReference>
<dbReference type="PROSITE" id="PS00375">
    <property type="entry name" value="UDPGT"/>
    <property type="match status" value="1"/>
</dbReference>
<dbReference type="SUPFAM" id="SSF53756">
    <property type="entry name" value="UDP-Glycosyltransferase/glycogen phosphorylase"/>
    <property type="match status" value="1"/>
</dbReference>
<comment type="similarity">
    <text evidence="1">Belongs to the UDP-glycosyltransferase family.</text>
</comment>
<sequence>MATGERPHAVMIPYPAQGHITPMMKLAKLLHARGFHVTFVNNEFNHRRLLRSQSADALRGLPAFQFAAIADGLPPSDREATQDIAELCYSTMTTCLPRFKELIVKLNEEVETSGGALPPVTCVVADSTMSFALAAARELGLRCATLWTASACGFMSYCHYKDLLDRGLFPLKEEAQLSNGYLDTIIDWIPSMPKDLRLRDLPSFVRTTDPDDIMFNFFVHETAAMSQASGVVINTWDELDAPLLDAMSKLLPPVYTVGPLHLTVRNNVSKESPLADIGSNLWKEQDAPLRWLDGQPPHSVLYVNFGSITVMSKEHLLEFAWGLANTGYAFLWNVRPDLVKGDDEAALPPEFFAATEGRSMLSTWCPQEKVLEHEAVGLFLTHSGWNSSLEGICGGVPMVCWPFFAEQQTNCRYKCTEWGIGMEIGEDVRRTEVEAMIREAMAGAKGREMRRRVQELRDSALASARRGRRPPATGEEDEGRAQYRPGFLGRRSDKSEWGSAWAGDEPEWVAAGVVGGVTNTGICSSSHPCLAPRSMLSMPCPWTPCGSLQRSLAMFPAGLHGLLCHAHADGHGAAGHTGGELRLRTDLSPTSPPQPALPLFSDEPTGLLLPRWIRWSIQATAPRFISLGGSGRRRGDQARHRLLRRASDLAVPETSGSRDVLGDHGDERVAGEVRRDCLCLLPIPK</sequence>
<organism evidence="3">
    <name type="scientific">Triticum urartu</name>
    <name type="common">Red wild einkorn</name>
    <name type="synonym">Crithodium urartu</name>
    <dbReference type="NCBI Taxonomy" id="4572"/>
    <lineage>
        <taxon>Eukaryota</taxon>
        <taxon>Viridiplantae</taxon>
        <taxon>Streptophyta</taxon>
        <taxon>Embryophyta</taxon>
        <taxon>Tracheophyta</taxon>
        <taxon>Spermatophyta</taxon>
        <taxon>Magnoliopsida</taxon>
        <taxon>Liliopsida</taxon>
        <taxon>Poales</taxon>
        <taxon>Poaceae</taxon>
        <taxon>BOP clade</taxon>
        <taxon>Pooideae</taxon>
        <taxon>Triticodae</taxon>
        <taxon>Triticeae</taxon>
        <taxon>Triticinae</taxon>
        <taxon>Triticum</taxon>
    </lineage>
</organism>
<dbReference type="AlphaFoldDB" id="M7ZSE2"/>
<reference evidence="3" key="1">
    <citation type="journal article" date="2013" name="Nature">
        <title>Draft genome of the wheat A-genome progenitor Triticum urartu.</title>
        <authorList>
            <person name="Ling H.Q."/>
            <person name="Zhao S."/>
            <person name="Liu D."/>
            <person name="Wang J."/>
            <person name="Sun H."/>
            <person name="Zhang C."/>
            <person name="Fan H."/>
            <person name="Li D."/>
            <person name="Dong L."/>
            <person name="Tao Y."/>
            <person name="Gao C."/>
            <person name="Wu H."/>
            <person name="Li Y."/>
            <person name="Cui Y."/>
            <person name="Guo X."/>
            <person name="Zheng S."/>
            <person name="Wang B."/>
            <person name="Yu K."/>
            <person name="Liang Q."/>
            <person name="Yang W."/>
            <person name="Lou X."/>
            <person name="Chen J."/>
            <person name="Feng M."/>
            <person name="Jian J."/>
            <person name="Zhang X."/>
            <person name="Luo G."/>
            <person name="Jiang Y."/>
            <person name="Liu J."/>
            <person name="Wang Z."/>
            <person name="Sha Y."/>
            <person name="Zhang B."/>
            <person name="Wu H."/>
            <person name="Tang D."/>
            <person name="Shen Q."/>
            <person name="Xue P."/>
            <person name="Zou S."/>
            <person name="Wang X."/>
            <person name="Liu X."/>
            <person name="Wang F."/>
            <person name="Yang Y."/>
            <person name="An X."/>
            <person name="Dong Z."/>
            <person name="Zhang K."/>
            <person name="Zhang X."/>
            <person name="Luo M.C."/>
            <person name="Dvorak J."/>
            <person name="Tong Y."/>
            <person name="Wang J."/>
            <person name="Yang H."/>
            <person name="Li Z."/>
            <person name="Wang D."/>
            <person name="Zhang A."/>
            <person name="Wang J."/>
        </authorList>
    </citation>
    <scope>NUCLEOTIDE SEQUENCE</scope>
</reference>
<dbReference type="EMBL" id="KD074514">
    <property type="protein sequence ID" value="EMS63027.1"/>
    <property type="molecule type" value="Genomic_DNA"/>
</dbReference>
<dbReference type="eggNOG" id="KOG1192">
    <property type="taxonomic scope" value="Eukaryota"/>
</dbReference>
<dbReference type="PANTHER" id="PTHR11926">
    <property type="entry name" value="GLUCOSYL/GLUCURONOSYL TRANSFERASES"/>
    <property type="match status" value="1"/>
</dbReference>
<accession>M7ZSE2</accession>
<dbReference type="PANTHER" id="PTHR11926:SF1070">
    <property type="entry name" value="UDP-GLYCOSYLTRANSFERASES DOMAIN-CONTAINING PROTEIN"/>
    <property type="match status" value="1"/>
</dbReference>
<keyword evidence="2 3" id="KW-0808">Transferase</keyword>
<dbReference type="FunFam" id="3.40.50.2000:FF:000055">
    <property type="entry name" value="Glycosyltransferase"/>
    <property type="match status" value="1"/>
</dbReference>
<dbReference type="GO" id="GO:0080044">
    <property type="term" value="F:quercetin 7-O-glucosyltransferase activity"/>
    <property type="evidence" value="ECO:0007669"/>
    <property type="project" value="TreeGrafter"/>
</dbReference>
<dbReference type="STRING" id="4572.M7ZSE2"/>
<evidence type="ECO:0000313" key="3">
    <source>
        <dbReference type="EMBL" id="EMS63027.1"/>
    </source>
</evidence>
<gene>
    <name evidence="3" type="ORF">TRIUR3_12258</name>
</gene>
<dbReference type="CDD" id="cd03784">
    <property type="entry name" value="GT1_Gtf-like"/>
    <property type="match status" value="1"/>
</dbReference>
<dbReference type="InterPro" id="IPR035595">
    <property type="entry name" value="UDP_glycos_trans_CS"/>
</dbReference>
<proteinExistence type="inferred from homology"/>
<dbReference type="Pfam" id="PF00201">
    <property type="entry name" value="UDPGT"/>
    <property type="match status" value="1"/>
</dbReference>
<dbReference type="OMA" id="WQVERCI"/>